<comment type="similarity">
    <text evidence="5">Belongs to the class-IV pyridoxal-phosphate-dependent aminotransferase family.</text>
</comment>
<evidence type="ECO:0000256" key="5">
    <source>
        <dbReference type="ARBA" id="ARBA00009320"/>
    </source>
</evidence>
<dbReference type="InterPro" id="IPR043132">
    <property type="entry name" value="BCAT-like_C"/>
</dbReference>
<dbReference type="InterPro" id="IPR043131">
    <property type="entry name" value="BCAT-like_N"/>
</dbReference>
<evidence type="ECO:0000256" key="6">
    <source>
        <dbReference type="ARBA" id="ARBA00013053"/>
    </source>
</evidence>
<dbReference type="SUPFAM" id="SSF56752">
    <property type="entry name" value="D-aminoacid aminotransferase-like PLP-dependent enzymes"/>
    <property type="match status" value="1"/>
</dbReference>
<dbReference type="Gene3D" id="3.30.470.10">
    <property type="match status" value="1"/>
</dbReference>
<name>A0A2K9NTN4_BACTC</name>
<dbReference type="Proteomes" id="UP000235584">
    <property type="component" value="Chromosome"/>
</dbReference>
<sequence length="285" mass="31708">MEDFLVNINGTLLKGPEAKISVFDRGFLYGDSVYEATRTFNKRPFRIDQHIDRLFLSAEKISLEPTYSKEVILSEVLKTIEAAPFKDATIRIVLTRGTNSDLGLDPALSGPNNLVVFTKEIKPNPAWWITDGVSMIFFQKKIEASGSLPKTGNYQENILANREATSRGAYDSFMINTHGHVTEGTTSNAWVIKNNILFTPPLADGVLDGLTRKALLEMAKRQMLPLPLVEKSLTKDDFLSADECFITSTTRNVVPVTKIESHLIGNGKPGALTLKLLELYLEFVK</sequence>
<dbReference type="GO" id="GO:0052656">
    <property type="term" value="F:L-isoleucine-2-oxoglutarate transaminase activity"/>
    <property type="evidence" value="ECO:0007669"/>
    <property type="project" value="RHEA"/>
</dbReference>
<keyword evidence="11" id="KW-0808">Transferase</keyword>
<dbReference type="GO" id="GO:0052655">
    <property type="term" value="F:L-valine-2-oxoglutarate transaminase activity"/>
    <property type="evidence" value="ECO:0007669"/>
    <property type="project" value="RHEA"/>
</dbReference>
<comment type="pathway">
    <text evidence="4">Amino-acid biosynthesis; L-leucine biosynthesis; L-leucine from 3-methyl-2-oxobutanoate: step 4/4.</text>
</comment>
<dbReference type="GO" id="GO:0008652">
    <property type="term" value="P:amino acid biosynthetic process"/>
    <property type="evidence" value="ECO:0007669"/>
    <property type="project" value="UniProtKB-ARBA"/>
</dbReference>
<keyword evidence="12" id="KW-1185">Reference proteome</keyword>
<keyword evidence="7" id="KW-0663">Pyridoxal phosphate</keyword>
<comment type="pathway">
    <text evidence="3">Amino-acid biosynthesis; L-valine biosynthesis; L-valine from pyruvate: step 4/4.</text>
</comment>
<dbReference type="GO" id="GO:0005829">
    <property type="term" value="C:cytosol"/>
    <property type="evidence" value="ECO:0007669"/>
    <property type="project" value="TreeGrafter"/>
</dbReference>
<dbReference type="InterPro" id="IPR036038">
    <property type="entry name" value="Aminotransferase-like"/>
</dbReference>
<protein>
    <recommendedName>
        <fullName evidence="6">branched-chain-amino-acid transaminase</fullName>
        <ecNumber evidence="6">2.6.1.42</ecNumber>
    </recommendedName>
</protein>
<dbReference type="Pfam" id="PF01063">
    <property type="entry name" value="Aminotran_4"/>
    <property type="match status" value="1"/>
</dbReference>
<dbReference type="FunFam" id="3.20.10.10:FF:000002">
    <property type="entry name" value="D-alanine aminotransferase"/>
    <property type="match status" value="1"/>
</dbReference>
<evidence type="ECO:0000256" key="4">
    <source>
        <dbReference type="ARBA" id="ARBA00005072"/>
    </source>
</evidence>
<dbReference type="EC" id="2.6.1.42" evidence="6"/>
<comment type="catalytic activity">
    <reaction evidence="8">
        <text>L-valine + 2-oxoglutarate = 3-methyl-2-oxobutanoate + L-glutamate</text>
        <dbReference type="Rhea" id="RHEA:24813"/>
        <dbReference type="ChEBI" id="CHEBI:11851"/>
        <dbReference type="ChEBI" id="CHEBI:16810"/>
        <dbReference type="ChEBI" id="CHEBI:29985"/>
        <dbReference type="ChEBI" id="CHEBI:57762"/>
        <dbReference type="EC" id="2.6.1.42"/>
    </reaction>
</comment>
<evidence type="ECO:0000313" key="12">
    <source>
        <dbReference type="Proteomes" id="UP000235584"/>
    </source>
</evidence>
<keyword evidence="11" id="KW-0032">Aminotransferase</keyword>
<dbReference type="GO" id="GO:0052654">
    <property type="term" value="F:L-leucine-2-oxoglutarate transaminase activity"/>
    <property type="evidence" value="ECO:0007669"/>
    <property type="project" value="RHEA"/>
</dbReference>
<dbReference type="Gene3D" id="3.20.10.10">
    <property type="entry name" value="D-amino Acid Aminotransferase, subunit A, domain 2"/>
    <property type="match status" value="1"/>
</dbReference>
<comment type="catalytic activity">
    <reaction evidence="10">
        <text>L-leucine + 2-oxoglutarate = 4-methyl-2-oxopentanoate + L-glutamate</text>
        <dbReference type="Rhea" id="RHEA:18321"/>
        <dbReference type="ChEBI" id="CHEBI:16810"/>
        <dbReference type="ChEBI" id="CHEBI:17865"/>
        <dbReference type="ChEBI" id="CHEBI:29985"/>
        <dbReference type="ChEBI" id="CHEBI:57427"/>
        <dbReference type="EC" id="2.6.1.42"/>
    </reaction>
</comment>
<evidence type="ECO:0000256" key="9">
    <source>
        <dbReference type="ARBA" id="ARBA00048798"/>
    </source>
</evidence>
<dbReference type="GO" id="GO:0046394">
    <property type="term" value="P:carboxylic acid biosynthetic process"/>
    <property type="evidence" value="ECO:0007669"/>
    <property type="project" value="UniProtKB-ARBA"/>
</dbReference>
<evidence type="ECO:0000256" key="10">
    <source>
        <dbReference type="ARBA" id="ARBA00049229"/>
    </source>
</evidence>
<proteinExistence type="inferred from homology"/>
<evidence type="ECO:0000256" key="2">
    <source>
        <dbReference type="ARBA" id="ARBA00004824"/>
    </source>
</evidence>
<accession>A0A2K9NTN4</accession>
<evidence type="ECO:0000256" key="1">
    <source>
        <dbReference type="ARBA" id="ARBA00001933"/>
    </source>
</evidence>
<dbReference type="InterPro" id="IPR001544">
    <property type="entry name" value="Aminotrans_IV"/>
</dbReference>
<evidence type="ECO:0000256" key="3">
    <source>
        <dbReference type="ARBA" id="ARBA00004931"/>
    </source>
</evidence>
<comment type="pathway">
    <text evidence="2">Amino-acid biosynthesis; L-isoleucine biosynthesis; L-isoleucine from 2-oxobutanoate: step 4/4.</text>
</comment>
<organism evidence="11 12">
    <name type="scientific">Bacteriovorax stolpii</name>
    <name type="common">Bdellovibrio stolpii</name>
    <dbReference type="NCBI Taxonomy" id="960"/>
    <lineage>
        <taxon>Bacteria</taxon>
        <taxon>Pseudomonadati</taxon>
        <taxon>Bdellovibrionota</taxon>
        <taxon>Bacteriovoracia</taxon>
        <taxon>Bacteriovoracales</taxon>
        <taxon>Bacteriovoracaceae</taxon>
        <taxon>Bacteriovorax</taxon>
    </lineage>
</organism>
<gene>
    <name evidence="11" type="ORF">C0V70_12190</name>
</gene>
<dbReference type="KEGG" id="bsto:C0V70_12190"/>
<dbReference type="OrthoDB" id="9805628at2"/>
<dbReference type="PANTHER" id="PTHR42743:SF11">
    <property type="entry name" value="AMINODEOXYCHORISMATE LYASE"/>
    <property type="match status" value="1"/>
</dbReference>
<dbReference type="InterPro" id="IPR050571">
    <property type="entry name" value="Class-IV_PLP-Dep_Aminotrnsfr"/>
</dbReference>
<evidence type="ECO:0000256" key="8">
    <source>
        <dbReference type="ARBA" id="ARBA00048212"/>
    </source>
</evidence>
<dbReference type="EMBL" id="CP025704">
    <property type="protein sequence ID" value="AUN98847.1"/>
    <property type="molecule type" value="Genomic_DNA"/>
</dbReference>
<comment type="cofactor">
    <cofactor evidence="1">
        <name>pyridoxal 5'-phosphate</name>
        <dbReference type="ChEBI" id="CHEBI:597326"/>
    </cofactor>
</comment>
<dbReference type="AlphaFoldDB" id="A0A2K9NTN4"/>
<dbReference type="PANTHER" id="PTHR42743">
    <property type="entry name" value="AMINO-ACID AMINOTRANSFERASE"/>
    <property type="match status" value="1"/>
</dbReference>
<reference evidence="11 12" key="1">
    <citation type="submission" date="2018-01" db="EMBL/GenBank/DDBJ databases">
        <title>Complete genome sequence of Bacteriovorax stolpii DSM12778.</title>
        <authorList>
            <person name="Tang B."/>
            <person name="Chang J."/>
        </authorList>
    </citation>
    <scope>NUCLEOTIDE SEQUENCE [LARGE SCALE GENOMIC DNA]</scope>
    <source>
        <strain evidence="11 12">DSM 12778</strain>
    </source>
</reference>
<comment type="catalytic activity">
    <reaction evidence="9">
        <text>L-isoleucine + 2-oxoglutarate = (S)-3-methyl-2-oxopentanoate + L-glutamate</text>
        <dbReference type="Rhea" id="RHEA:24801"/>
        <dbReference type="ChEBI" id="CHEBI:16810"/>
        <dbReference type="ChEBI" id="CHEBI:29985"/>
        <dbReference type="ChEBI" id="CHEBI:35146"/>
        <dbReference type="ChEBI" id="CHEBI:58045"/>
        <dbReference type="EC" id="2.6.1.42"/>
    </reaction>
</comment>
<evidence type="ECO:0000313" key="11">
    <source>
        <dbReference type="EMBL" id="AUN98847.1"/>
    </source>
</evidence>
<evidence type="ECO:0000256" key="7">
    <source>
        <dbReference type="ARBA" id="ARBA00022898"/>
    </source>
</evidence>
<dbReference type="RefSeq" id="WP_102244138.1">
    <property type="nucleotide sequence ID" value="NZ_CP025704.1"/>
</dbReference>